<organism evidence="2 3">
    <name type="scientific">Phocaeicola dorei</name>
    <dbReference type="NCBI Taxonomy" id="357276"/>
    <lineage>
        <taxon>Bacteria</taxon>
        <taxon>Pseudomonadati</taxon>
        <taxon>Bacteroidota</taxon>
        <taxon>Bacteroidia</taxon>
        <taxon>Bacteroidales</taxon>
        <taxon>Bacteroidaceae</taxon>
        <taxon>Phocaeicola</taxon>
    </lineage>
</organism>
<dbReference type="SUPFAM" id="SSF46955">
    <property type="entry name" value="Putative DNA-binding domain"/>
    <property type="match status" value="1"/>
</dbReference>
<dbReference type="InterPro" id="IPR010093">
    <property type="entry name" value="SinI_DNA-bd"/>
</dbReference>
<evidence type="ECO:0000313" key="2">
    <source>
        <dbReference type="EMBL" id="WHX08816.1"/>
    </source>
</evidence>
<protein>
    <submittedName>
        <fullName evidence="2">Helix-turn-helix domain-containing protein</fullName>
    </submittedName>
</protein>
<proteinExistence type="predicted"/>
<reference evidence="2" key="1">
    <citation type="journal article" date="2023" name="Nat. Commun.">
        <title>Identification of a novel Human Milk Oligosaccharides utilization cluster in the infant gut commensal Bacteroides dorei.</title>
        <authorList>
            <person name="Kijner S."/>
            <person name="Ennis D."/>
            <person name="Shmorak S."/>
            <person name="Florentin A."/>
            <person name="Yassour M."/>
        </authorList>
    </citation>
    <scope>NUCLEOTIDE SEQUENCE</scope>
    <source>
        <strain evidence="2">2</strain>
    </source>
</reference>
<dbReference type="InterPro" id="IPR041657">
    <property type="entry name" value="HTH_17"/>
</dbReference>
<accession>A0AA95HJH8</accession>
<evidence type="ECO:0000313" key="3">
    <source>
        <dbReference type="Proteomes" id="UP001177934"/>
    </source>
</evidence>
<gene>
    <name evidence="2" type="ORF">QNN11_15405</name>
</gene>
<dbReference type="AlphaFoldDB" id="A0AA95HJH8"/>
<dbReference type="Proteomes" id="UP001177934">
    <property type="component" value="Chromosome"/>
</dbReference>
<sequence length="111" mass="13297">MGSNKLELNILLKRIELLEMQVKELKIMEPEVFNERMSRIEDKLFSVKEMLTTTEVAEYLGVTQSQIYKLTMNLEIPHFKPKGKLIYFDRKELLRWMRKNHVGIVKQKNDK</sequence>
<dbReference type="EMBL" id="CP126056">
    <property type="protein sequence ID" value="WHX08816.1"/>
    <property type="molecule type" value="Genomic_DNA"/>
</dbReference>
<dbReference type="GO" id="GO:0003677">
    <property type="term" value="F:DNA binding"/>
    <property type="evidence" value="ECO:0007669"/>
    <property type="project" value="InterPro"/>
</dbReference>
<dbReference type="NCBIfam" id="TIGR01764">
    <property type="entry name" value="excise"/>
    <property type="match status" value="1"/>
</dbReference>
<name>A0AA95HJH8_9BACT</name>
<dbReference type="Pfam" id="PF12728">
    <property type="entry name" value="HTH_17"/>
    <property type="match status" value="1"/>
</dbReference>
<feature type="domain" description="Helix-turn-helix" evidence="1">
    <location>
        <begin position="50"/>
        <end position="100"/>
    </location>
</feature>
<dbReference type="InterPro" id="IPR009061">
    <property type="entry name" value="DNA-bd_dom_put_sf"/>
</dbReference>
<evidence type="ECO:0000259" key="1">
    <source>
        <dbReference type="Pfam" id="PF12728"/>
    </source>
</evidence>